<dbReference type="NCBIfam" id="TIGR01509">
    <property type="entry name" value="HAD-SF-IA-v3"/>
    <property type="match status" value="1"/>
</dbReference>
<gene>
    <name evidence="1" type="ORF">WMO75_12560</name>
</gene>
<organism evidence="1 2">
    <name type="scientific">Blautia intestinihominis</name>
    <dbReference type="NCBI Taxonomy" id="3133152"/>
    <lineage>
        <taxon>Bacteria</taxon>
        <taxon>Bacillati</taxon>
        <taxon>Bacillota</taxon>
        <taxon>Clostridia</taxon>
        <taxon>Lachnospirales</taxon>
        <taxon>Lachnospiraceae</taxon>
        <taxon>Blautia</taxon>
    </lineage>
</organism>
<dbReference type="CDD" id="cd07505">
    <property type="entry name" value="HAD_BPGM-like"/>
    <property type="match status" value="1"/>
</dbReference>
<protein>
    <submittedName>
        <fullName evidence="1">HAD family phosphatase</fullName>
    </submittedName>
</protein>
<dbReference type="InterPro" id="IPR041492">
    <property type="entry name" value="HAD_2"/>
</dbReference>
<dbReference type="InterPro" id="IPR023214">
    <property type="entry name" value="HAD_sf"/>
</dbReference>
<dbReference type="Gene3D" id="3.40.50.1000">
    <property type="entry name" value="HAD superfamily/HAD-like"/>
    <property type="match status" value="1"/>
</dbReference>
<dbReference type="EMBL" id="JBBMEI010000040">
    <property type="protein sequence ID" value="MEQ2359142.1"/>
    <property type="molecule type" value="Genomic_DNA"/>
</dbReference>
<dbReference type="InterPro" id="IPR023198">
    <property type="entry name" value="PGP-like_dom2"/>
</dbReference>
<evidence type="ECO:0000313" key="2">
    <source>
        <dbReference type="Proteomes" id="UP001446032"/>
    </source>
</evidence>
<dbReference type="SFLD" id="SFLDG01135">
    <property type="entry name" value="C1.5.6:_HAD__Beta-PGM__Phospha"/>
    <property type="match status" value="1"/>
</dbReference>
<dbReference type="InterPro" id="IPR006439">
    <property type="entry name" value="HAD-SF_hydro_IA"/>
</dbReference>
<name>A0ABV1APP0_9FIRM</name>
<dbReference type="NCBIfam" id="TIGR01549">
    <property type="entry name" value="HAD-SF-IA-v1"/>
    <property type="match status" value="1"/>
</dbReference>
<comment type="caution">
    <text evidence="1">The sequence shown here is derived from an EMBL/GenBank/DDBJ whole genome shotgun (WGS) entry which is preliminary data.</text>
</comment>
<dbReference type="PANTHER" id="PTHR18901:SF38">
    <property type="entry name" value="PSEUDOURIDINE-5'-PHOSPHATASE"/>
    <property type="match status" value="1"/>
</dbReference>
<dbReference type="SFLD" id="SFLDS00003">
    <property type="entry name" value="Haloacid_Dehalogenase"/>
    <property type="match status" value="1"/>
</dbReference>
<evidence type="ECO:0000313" key="1">
    <source>
        <dbReference type="EMBL" id="MEQ2359142.1"/>
    </source>
</evidence>
<dbReference type="SUPFAM" id="SSF56784">
    <property type="entry name" value="HAD-like"/>
    <property type="match status" value="1"/>
</dbReference>
<sequence length="217" mass="23819">MEMKGAIFDMDGLLFDTENIYQETWNELAAENGVTLGADFVGDICGTSGAHMCRVIEKHYGVADGSIIMEECMKRVRQKLKVYVPKKPGAEWIVKAFHDKGMRLAVASSSYPEQIESNLKLAGMREYFDAVVSGKEVEHGKPAPDIFLLAAERIGCTPETCYVFEDSENGIHAGKVAGCTAIMIPDVLAPSEEIKEIADGIYESLEAFTVEVLEKAE</sequence>
<dbReference type="Pfam" id="PF13419">
    <property type="entry name" value="HAD_2"/>
    <property type="match status" value="1"/>
</dbReference>
<dbReference type="InterPro" id="IPR036412">
    <property type="entry name" value="HAD-like_sf"/>
</dbReference>
<proteinExistence type="predicted"/>
<dbReference type="Proteomes" id="UP001446032">
    <property type="component" value="Unassembled WGS sequence"/>
</dbReference>
<accession>A0ABV1APP0</accession>
<dbReference type="Gene3D" id="1.10.150.240">
    <property type="entry name" value="Putative phosphatase, domain 2"/>
    <property type="match status" value="1"/>
</dbReference>
<dbReference type="PANTHER" id="PTHR18901">
    <property type="entry name" value="2-DEOXYGLUCOSE-6-PHOSPHATE PHOSPHATASE 2"/>
    <property type="match status" value="1"/>
</dbReference>
<reference evidence="1 2" key="1">
    <citation type="submission" date="2024-03" db="EMBL/GenBank/DDBJ databases">
        <title>Human intestinal bacterial collection.</title>
        <authorList>
            <person name="Pauvert C."/>
            <person name="Hitch T.C.A."/>
            <person name="Clavel T."/>
        </authorList>
    </citation>
    <scope>NUCLEOTIDE SEQUENCE [LARGE SCALE GENOMIC DNA]</scope>
    <source>
        <strain evidence="1 2">CLA-AA-H95</strain>
    </source>
</reference>
<dbReference type="SFLD" id="SFLDG01129">
    <property type="entry name" value="C1.5:_HAD__Beta-PGM__Phosphata"/>
    <property type="match status" value="1"/>
</dbReference>
<dbReference type="RefSeq" id="WP_349078125.1">
    <property type="nucleotide sequence ID" value="NZ_JBBMEI010000040.1"/>
</dbReference>
<keyword evidence="2" id="KW-1185">Reference proteome</keyword>
<dbReference type="PRINTS" id="PR00413">
    <property type="entry name" value="HADHALOGNASE"/>
</dbReference>